<protein>
    <submittedName>
        <fullName evidence="1">Uncharacterized protein</fullName>
    </submittedName>
</protein>
<reference evidence="1" key="1">
    <citation type="submission" date="2021-01" db="EMBL/GenBank/DDBJ databases">
        <authorList>
            <consortium name="Genoscope - CEA"/>
            <person name="William W."/>
        </authorList>
    </citation>
    <scope>NUCLEOTIDE SEQUENCE</scope>
</reference>
<gene>
    <name evidence="1" type="ORF">PSON_ATCC_30995.1.T0600286</name>
</gene>
<keyword evidence="2" id="KW-1185">Reference proteome</keyword>
<evidence type="ECO:0000313" key="2">
    <source>
        <dbReference type="Proteomes" id="UP000692954"/>
    </source>
</evidence>
<accession>A0A8S1NUA3</accession>
<sequence length="72" mass="8714">MMAMNPRFNFKQIQIGRQLKYKQNIKYFQSMIHLKMDDQQKKGSEIQEVIEIKIINDSLEKIQNRMKDIINV</sequence>
<comment type="caution">
    <text evidence="1">The sequence shown here is derived from an EMBL/GenBank/DDBJ whole genome shotgun (WGS) entry which is preliminary data.</text>
</comment>
<dbReference type="Proteomes" id="UP000692954">
    <property type="component" value="Unassembled WGS sequence"/>
</dbReference>
<name>A0A8S1NUA3_9CILI</name>
<dbReference type="AlphaFoldDB" id="A0A8S1NUA3"/>
<evidence type="ECO:0000313" key="1">
    <source>
        <dbReference type="EMBL" id="CAD8093446.1"/>
    </source>
</evidence>
<organism evidence="1 2">
    <name type="scientific">Paramecium sonneborni</name>
    <dbReference type="NCBI Taxonomy" id="65129"/>
    <lineage>
        <taxon>Eukaryota</taxon>
        <taxon>Sar</taxon>
        <taxon>Alveolata</taxon>
        <taxon>Ciliophora</taxon>
        <taxon>Intramacronucleata</taxon>
        <taxon>Oligohymenophorea</taxon>
        <taxon>Peniculida</taxon>
        <taxon>Parameciidae</taxon>
        <taxon>Paramecium</taxon>
    </lineage>
</organism>
<dbReference type="EMBL" id="CAJJDN010000060">
    <property type="protein sequence ID" value="CAD8093446.1"/>
    <property type="molecule type" value="Genomic_DNA"/>
</dbReference>
<proteinExistence type="predicted"/>